<evidence type="ECO:0000313" key="3">
    <source>
        <dbReference type="EMBL" id="KPL71332.1"/>
    </source>
</evidence>
<accession>A0A0P6WMX9</accession>
<proteinExistence type="predicted"/>
<evidence type="ECO:0000259" key="2">
    <source>
        <dbReference type="Pfam" id="PF16158"/>
    </source>
</evidence>
<dbReference type="Pfam" id="PF16158">
    <property type="entry name" value="N_BRCA1_IG"/>
    <property type="match status" value="1"/>
</dbReference>
<dbReference type="PROSITE" id="PS51257">
    <property type="entry name" value="PROKAR_LIPOPROTEIN"/>
    <property type="match status" value="1"/>
</dbReference>
<dbReference type="AlphaFoldDB" id="A0A0P6WMX9"/>
<dbReference type="RefSeq" id="WP_062423456.1">
    <property type="nucleotide sequence ID" value="NZ_BBYA01000015.1"/>
</dbReference>
<dbReference type="PANTHER" id="PTHR20930:SF0">
    <property type="entry name" value="PROTEIN ILRUN"/>
    <property type="match status" value="1"/>
</dbReference>
<evidence type="ECO:0000313" key="4">
    <source>
        <dbReference type="Proteomes" id="UP000050430"/>
    </source>
</evidence>
<dbReference type="Proteomes" id="UP000050430">
    <property type="component" value="Unassembled WGS sequence"/>
</dbReference>
<feature type="signal peptide" evidence="1">
    <location>
        <begin position="1"/>
        <end position="21"/>
    </location>
</feature>
<gene>
    <name evidence="3" type="ORF">ADM99_11580</name>
</gene>
<comment type="caution">
    <text evidence="3">The sequence shown here is derived from an EMBL/GenBank/DDBJ whole genome shotgun (WGS) entry which is preliminary data.</text>
</comment>
<dbReference type="Gene3D" id="2.60.40.10">
    <property type="entry name" value="Immunoglobulins"/>
    <property type="match status" value="1"/>
</dbReference>
<dbReference type="EMBL" id="LGCK01000011">
    <property type="protein sequence ID" value="KPL71332.1"/>
    <property type="molecule type" value="Genomic_DNA"/>
</dbReference>
<organism evidence="3 4">
    <name type="scientific">Leptolinea tardivitalis</name>
    <dbReference type="NCBI Taxonomy" id="229920"/>
    <lineage>
        <taxon>Bacteria</taxon>
        <taxon>Bacillati</taxon>
        <taxon>Chloroflexota</taxon>
        <taxon>Anaerolineae</taxon>
        <taxon>Anaerolineales</taxon>
        <taxon>Anaerolineaceae</taxon>
        <taxon>Leptolinea</taxon>
    </lineage>
</organism>
<dbReference type="PANTHER" id="PTHR20930">
    <property type="entry name" value="OVARIAN CARCINOMA ANTIGEN CA125-RELATED"/>
    <property type="match status" value="1"/>
</dbReference>
<evidence type="ECO:0000256" key="1">
    <source>
        <dbReference type="SAM" id="SignalP"/>
    </source>
</evidence>
<name>A0A0P6WMX9_9CHLR</name>
<dbReference type="InterPro" id="IPR013783">
    <property type="entry name" value="Ig-like_fold"/>
</dbReference>
<keyword evidence="4" id="KW-1185">Reference proteome</keyword>
<feature type="chain" id="PRO_5006132534" description="Nbr1 FW domain-containing protein" evidence="1">
    <location>
        <begin position="22"/>
        <end position="245"/>
    </location>
</feature>
<reference evidence="3 4" key="1">
    <citation type="submission" date="2015-07" db="EMBL/GenBank/DDBJ databases">
        <title>Genome sequence of Leptolinea tardivitalis DSM 16556.</title>
        <authorList>
            <person name="Hemp J."/>
            <person name="Ward L.M."/>
            <person name="Pace L.A."/>
            <person name="Fischer W.W."/>
        </authorList>
    </citation>
    <scope>NUCLEOTIDE SEQUENCE [LARGE SCALE GENOMIC DNA]</scope>
    <source>
        <strain evidence="3 4">YMTK-2</strain>
    </source>
</reference>
<protein>
    <recommendedName>
        <fullName evidence="2">Nbr1 FW domain-containing protein</fullName>
    </recommendedName>
</protein>
<dbReference type="OrthoDB" id="166850at2"/>
<feature type="domain" description="Nbr1 FW" evidence="2">
    <location>
        <begin position="99"/>
        <end position="196"/>
    </location>
</feature>
<sequence>MKNRILILSVIILTLSLQSCSSIDKESSETSAAQIYTSVAASLTAQSASKPTSTITPENTATIIPTKETLSIPTLAQVAITSVSDSLVCDNAAYIGDVTIPDGTIVSPGETFTKTWRVQNTGSCNWNTSYMLVFNSGETMGGKTTAVPYVVSSGNQMDISVSLTAPTDLGTYVGYWKLQNSSGTIFGQTLYVQITVATSTATSTLTPTATEEATLTPTQTVAAATATTVPTSTSEIVVEPTATVE</sequence>
<dbReference type="InterPro" id="IPR032350">
    <property type="entry name" value="Nbr1_FW"/>
</dbReference>
<keyword evidence="1" id="KW-0732">Signal</keyword>
<dbReference type="STRING" id="229920.ADM99_11580"/>
<dbReference type="CDD" id="cd14947">
    <property type="entry name" value="NBR1_like"/>
    <property type="match status" value="1"/>
</dbReference>